<dbReference type="InterPro" id="IPR002586">
    <property type="entry name" value="CobQ/CobB/MinD/ParA_Nub-bd_dom"/>
</dbReference>
<dbReference type="GO" id="GO:0005829">
    <property type="term" value="C:cytosol"/>
    <property type="evidence" value="ECO:0007669"/>
    <property type="project" value="TreeGrafter"/>
</dbReference>
<dbReference type="InterPro" id="IPR027417">
    <property type="entry name" value="P-loop_NTPase"/>
</dbReference>
<sequence>MTVIAVAGKGGTGKTLVSALLINFISEHTTSVLAVDADPDSNLPEALGVEKQVRKTLGEIRELFQVSRDEMGSMNKEQWLEGKIYAEAICECPRYDLLVMGRPEGEGCYCFANSLLRGVLKRLMRHYEYIIIDTEAGLEHFSRKTIDSADYIIIVTDMSRKGLATAKRIKELASELKLNFKKIFLIANRIASEDAEKTIREFAKEEGLELLAVLPYDSSVAEIDLRGEPVSKIDKNSEVYRKMKDVANLMLNLSAKAR</sequence>
<evidence type="ECO:0000259" key="1">
    <source>
        <dbReference type="Pfam" id="PF01656"/>
    </source>
</evidence>
<dbReference type="InterPro" id="IPR050625">
    <property type="entry name" value="ParA/MinD_ATPase"/>
</dbReference>
<dbReference type="GO" id="GO:0051782">
    <property type="term" value="P:negative regulation of cell division"/>
    <property type="evidence" value="ECO:0007669"/>
    <property type="project" value="TreeGrafter"/>
</dbReference>
<feature type="domain" description="CobQ/CobB/MinD/ParA nucleotide binding" evidence="1">
    <location>
        <begin position="4"/>
        <end position="230"/>
    </location>
</feature>
<dbReference type="GO" id="GO:0005524">
    <property type="term" value="F:ATP binding"/>
    <property type="evidence" value="ECO:0007669"/>
    <property type="project" value="TreeGrafter"/>
</dbReference>
<dbReference type="InterPro" id="IPR014433">
    <property type="entry name" value="CooC"/>
</dbReference>
<dbReference type="RefSeq" id="WP_010877885.1">
    <property type="nucleotide sequence ID" value="NZ_CP006577.1"/>
</dbReference>
<dbReference type="KEGG" id="afg:AFULGI_00003780"/>
<gene>
    <name evidence="2" type="ORF">AFULGI_00003780</name>
</gene>
<evidence type="ECO:0000313" key="3">
    <source>
        <dbReference type="Proteomes" id="UP000028501"/>
    </source>
</evidence>
<dbReference type="EMBL" id="CP006577">
    <property type="protein sequence ID" value="AIG97197.1"/>
    <property type="molecule type" value="Genomic_DNA"/>
</dbReference>
<dbReference type="GO" id="GO:0009898">
    <property type="term" value="C:cytoplasmic side of plasma membrane"/>
    <property type="evidence" value="ECO:0007669"/>
    <property type="project" value="TreeGrafter"/>
</dbReference>
<dbReference type="Pfam" id="PF01656">
    <property type="entry name" value="CbiA"/>
    <property type="match status" value="1"/>
</dbReference>
<dbReference type="SUPFAM" id="SSF52540">
    <property type="entry name" value="P-loop containing nucleoside triphosphate hydrolases"/>
    <property type="match status" value="1"/>
</dbReference>
<dbReference type="PIRSF" id="PIRSF005647">
    <property type="entry name" value="CooC"/>
    <property type="match status" value="1"/>
</dbReference>
<proteinExistence type="predicted"/>
<protein>
    <submittedName>
        <fullName evidence="2">CO dehydrogenase maturation factor</fullName>
    </submittedName>
</protein>
<dbReference type="PANTHER" id="PTHR43384">
    <property type="entry name" value="SEPTUM SITE-DETERMINING PROTEIN MIND HOMOLOG, CHLOROPLASTIC-RELATED"/>
    <property type="match status" value="1"/>
</dbReference>
<dbReference type="GeneID" id="24793917"/>
<dbReference type="PANTHER" id="PTHR43384:SF7">
    <property type="entry name" value="CARBON-MONOXIDE DEHYDROGENASE ACCESSORY PROTEIN"/>
    <property type="match status" value="1"/>
</dbReference>
<evidence type="ECO:0000313" key="2">
    <source>
        <dbReference type="EMBL" id="AIG97197.1"/>
    </source>
</evidence>
<dbReference type="GO" id="GO:0016887">
    <property type="term" value="F:ATP hydrolysis activity"/>
    <property type="evidence" value="ECO:0007669"/>
    <property type="project" value="TreeGrafter"/>
</dbReference>
<reference evidence="2 3" key="1">
    <citation type="submission" date="2013-07" db="EMBL/GenBank/DDBJ databases">
        <title>Genome of Archaeoglobus fulgidus.</title>
        <authorList>
            <person name="Fiebig A."/>
            <person name="Birkeland N.-K."/>
        </authorList>
    </citation>
    <scope>NUCLEOTIDE SEQUENCE [LARGE SCALE GENOMIC DNA]</scope>
    <source>
        <strain evidence="2 3">DSM 8774</strain>
    </source>
</reference>
<dbReference type="Proteomes" id="UP000028501">
    <property type="component" value="Chromosome"/>
</dbReference>
<dbReference type="AlphaFoldDB" id="A0A075WCB8"/>
<accession>A0A075WCB8</accession>
<dbReference type="HOGENOM" id="CLU_082962_0_0_2"/>
<organism evidence="2 3">
    <name type="scientific">Archaeoglobus fulgidus DSM 8774</name>
    <dbReference type="NCBI Taxonomy" id="1344584"/>
    <lineage>
        <taxon>Archaea</taxon>
        <taxon>Methanobacteriati</taxon>
        <taxon>Methanobacteriota</taxon>
        <taxon>Archaeoglobi</taxon>
        <taxon>Archaeoglobales</taxon>
        <taxon>Archaeoglobaceae</taxon>
        <taxon>Archaeoglobus</taxon>
    </lineage>
</organism>
<name>A0A075WCB8_ARCFL</name>
<dbReference type="Gene3D" id="3.40.50.300">
    <property type="entry name" value="P-loop containing nucleotide triphosphate hydrolases"/>
    <property type="match status" value="1"/>
</dbReference>